<protein>
    <submittedName>
        <fullName evidence="2">Uncharacterized protein</fullName>
    </submittedName>
</protein>
<name>A0A3M7R3Z3_BRAPC</name>
<dbReference type="EMBL" id="REGN01004305">
    <property type="protein sequence ID" value="RNA18111.1"/>
    <property type="molecule type" value="Genomic_DNA"/>
</dbReference>
<dbReference type="AlphaFoldDB" id="A0A3M7R3Z3"/>
<evidence type="ECO:0000313" key="3">
    <source>
        <dbReference type="Proteomes" id="UP000276133"/>
    </source>
</evidence>
<keyword evidence="1" id="KW-1133">Transmembrane helix</keyword>
<gene>
    <name evidence="2" type="ORF">BpHYR1_016187</name>
</gene>
<comment type="caution">
    <text evidence="2">The sequence shown here is derived from an EMBL/GenBank/DDBJ whole genome shotgun (WGS) entry which is preliminary data.</text>
</comment>
<feature type="non-terminal residue" evidence="2">
    <location>
        <position position="1"/>
    </location>
</feature>
<proteinExistence type="predicted"/>
<keyword evidence="1" id="KW-0812">Transmembrane</keyword>
<keyword evidence="1" id="KW-0472">Membrane</keyword>
<accession>A0A3M7R3Z3</accession>
<sequence length="59" mass="6671">YLILYIVIESYNIYNYNSYIEVLLLVVVVGRLPLIVVGSGWKLVVLLLEVAGRKLFSGI</sequence>
<keyword evidence="3" id="KW-1185">Reference proteome</keyword>
<evidence type="ECO:0000256" key="1">
    <source>
        <dbReference type="SAM" id="Phobius"/>
    </source>
</evidence>
<evidence type="ECO:0000313" key="2">
    <source>
        <dbReference type="EMBL" id="RNA18111.1"/>
    </source>
</evidence>
<organism evidence="2 3">
    <name type="scientific">Brachionus plicatilis</name>
    <name type="common">Marine rotifer</name>
    <name type="synonym">Brachionus muelleri</name>
    <dbReference type="NCBI Taxonomy" id="10195"/>
    <lineage>
        <taxon>Eukaryota</taxon>
        <taxon>Metazoa</taxon>
        <taxon>Spiralia</taxon>
        <taxon>Gnathifera</taxon>
        <taxon>Rotifera</taxon>
        <taxon>Eurotatoria</taxon>
        <taxon>Monogononta</taxon>
        <taxon>Pseudotrocha</taxon>
        <taxon>Ploima</taxon>
        <taxon>Brachionidae</taxon>
        <taxon>Brachionus</taxon>
    </lineage>
</organism>
<reference evidence="2 3" key="1">
    <citation type="journal article" date="2018" name="Sci. Rep.">
        <title>Genomic signatures of local adaptation to the degree of environmental predictability in rotifers.</title>
        <authorList>
            <person name="Franch-Gras L."/>
            <person name="Hahn C."/>
            <person name="Garcia-Roger E.M."/>
            <person name="Carmona M.J."/>
            <person name="Serra M."/>
            <person name="Gomez A."/>
        </authorList>
    </citation>
    <scope>NUCLEOTIDE SEQUENCE [LARGE SCALE GENOMIC DNA]</scope>
    <source>
        <strain evidence="2">HYR1</strain>
    </source>
</reference>
<dbReference type="Proteomes" id="UP000276133">
    <property type="component" value="Unassembled WGS sequence"/>
</dbReference>
<feature type="transmembrane region" description="Helical" evidence="1">
    <location>
        <begin position="22"/>
        <end position="48"/>
    </location>
</feature>